<sequence length="133" mass="13076">MLERRLGTLKIGTCGAGGVGSGWMEEAVRRVKDEGQMKWKVSSSVVLGLGVGMKMGKGEARVGGKEDLTGVGRRGGGVGFEGSGSSGEGGFNGSGSSGRGVGFDRSGSSGEGGFDGNGSLGGGGEEEVAALED</sequence>
<feature type="compositionally biased region" description="Gly residues" evidence="1">
    <location>
        <begin position="109"/>
        <end position="123"/>
    </location>
</feature>
<protein>
    <submittedName>
        <fullName evidence="2">Uncharacterized protein</fullName>
    </submittedName>
</protein>
<gene>
    <name evidence="2" type="ORF">DVH24_007166</name>
    <name evidence="3" type="ORF">DVH24_007172</name>
</gene>
<dbReference type="AlphaFoldDB" id="A0A498HGR0"/>
<proteinExistence type="predicted"/>
<keyword evidence="4" id="KW-1185">Reference proteome</keyword>
<feature type="compositionally biased region" description="Basic and acidic residues" evidence="1">
    <location>
        <begin position="57"/>
        <end position="68"/>
    </location>
</feature>
<name>A0A498HGR0_MALDO</name>
<organism evidence="2 4">
    <name type="scientific">Malus domestica</name>
    <name type="common">Apple</name>
    <name type="synonym">Pyrus malus</name>
    <dbReference type="NCBI Taxonomy" id="3750"/>
    <lineage>
        <taxon>Eukaryota</taxon>
        <taxon>Viridiplantae</taxon>
        <taxon>Streptophyta</taxon>
        <taxon>Embryophyta</taxon>
        <taxon>Tracheophyta</taxon>
        <taxon>Spermatophyta</taxon>
        <taxon>Magnoliopsida</taxon>
        <taxon>eudicotyledons</taxon>
        <taxon>Gunneridae</taxon>
        <taxon>Pentapetalae</taxon>
        <taxon>rosids</taxon>
        <taxon>fabids</taxon>
        <taxon>Rosales</taxon>
        <taxon>Rosaceae</taxon>
        <taxon>Amygdaloideae</taxon>
        <taxon>Maleae</taxon>
        <taxon>Malus</taxon>
    </lineage>
</organism>
<feature type="compositionally biased region" description="Acidic residues" evidence="1">
    <location>
        <begin position="124"/>
        <end position="133"/>
    </location>
</feature>
<reference evidence="2 4" key="1">
    <citation type="submission" date="2018-10" db="EMBL/GenBank/DDBJ databases">
        <title>A high-quality apple genome assembly.</title>
        <authorList>
            <person name="Hu J."/>
        </authorList>
    </citation>
    <scope>NUCLEOTIDE SEQUENCE [LARGE SCALE GENOMIC DNA]</scope>
    <source>
        <strain evidence="4">cv. HFTH1</strain>
        <tissue evidence="2">Young leaf</tissue>
    </source>
</reference>
<comment type="caution">
    <text evidence="2">The sequence shown here is derived from an EMBL/GenBank/DDBJ whole genome shotgun (WGS) entry which is preliminary data.</text>
</comment>
<evidence type="ECO:0000313" key="3">
    <source>
        <dbReference type="EMBL" id="RXH69916.1"/>
    </source>
</evidence>
<evidence type="ECO:0000313" key="4">
    <source>
        <dbReference type="Proteomes" id="UP000290289"/>
    </source>
</evidence>
<dbReference type="EMBL" id="RDQH01000342">
    <property type="protein sequence ID" value="RXH69910.1"/>
    <property type="molecule type" value="Genomic_DNA"/>
</dbReference>
<feature type="compositionally biased region" description="Gly residues" evidence="1">
    <location>
        <begin position="72"/>
        <end position="101"/>
    </location>
</feature>
<accession>A0A498HGR0</accession>
<feature type="region of interest" description="Disordered" evidence="1">
    <location>
        <begin position="57"/>
        <end position="133"/>
    </location>
</feature>
<dbReference type="Proteomes" id="UP000290289">
    <property type="component" value="Chromosome 16"/>
</dbReference>
<evidence type="ECO:0000256" key="1">
    <source>
        <dbReference type="SAM" id="MobiDB-lite"/>
    </source>
</evidence>
<dbReference type="EMBL" id="RDQH01000342">
    <property type="protein sequence ID" value="RXH69916.1"/>
    <property type="molecule type" value="Genomic_DNA"/>
</dbReference>
<evidence type="ECO:0000313" key="2">
    <source>
        <dbReference type="EMBL" id="RXH69910.1"/>
    </source>
</evidence>